<dbReference type="PANTHER" id="PTHR11706:SF101">
    <property type="entry name" value="MANGANESE TRANSPORTER SMF1"/>
    <property type="match status" value="1"/>
</dbReference>
<dbReference type="NCBIfam" id="NF037982">
    <property type="entry name" value="Nramp_1"/>
    <property type="match status" value="1"/>
</dbReference>
<dbReference type="InterPro" id="IPR001046">
    <property type="entry name" value="NRAMP_fam"/>
</dbReference>
<evidence type="ECO:0000313" key="7">
    <source>
        <dbReference type="Proteomes" id="UP000094565"/>
    </source>
</evidence>
<evidence type="ECO:0000313" key="6">
    <source>
        <dbReference type="EMBL" id="ANZ76393.1"/>
    </source>
</evidence>
<feature type="transmembrane region" description="Helical" evidence="5">
    <location>
        <begin position="206"/>
        <end position="229"/>
    </location>
</feature>
<dbReference type="PANTHER" id="PTHR11706">
    <property type="entry name" value="SOLUTE CARRIER PROTEIN FAMILY 11 MEMBER"/>
    <property type="match status" value="1"/>
</dbReference>
<feature type="transmembrane region" description="Helical" evidence="5">
    <location>
        <begin position="51"/>
        <end position="75"/>
    </location>
</feature>
<dbReference type="Proteomes" id="UP000094565">
    <property type="component" value="Chromosome 3"/>
</dbReference>
<proteinExistence type="inferred from homology"/>
<evidence type="ECO:0000256" key="4">
    <source>
        <dbReference type="ARBA" id="ARBA00023136"/>
    </source>
</evidence>
<keyword evidence="7" id="KW-1185">Reference proteome</keyword>
<feature type="transmembrane region" description="Helical" evidence="5">
    <location>
        <begin position="394"/>
        <end position="418"/>
    </location>
</feature>
<dbReference type="PRINTS" id="PR00447">
    <property type="entry name" value="NATRESASSCMP"/>
</dbReference>
<organism evidence="6 7">
    <name type="scientific">Komagataella pastoris</name>
    <name type="common">Yeast</name>
    <name type="synonym">Pichia pastoris</name>
    <dbReference type="NCBI Taxonomy" id="4922"/>
    <lineage>
        <taxon>Eukaryota</taxon>
        <taxon>Fungi</taxon>
        <taxon>Dikarya</taxon>
        <taxon>Ascomycota</taxon>
        <taxon>Saccharomycotina</taxon>
        <taxon>Pichiomycetes</taxon>
        <taxon>Pichiales</taxon>
        <taxon>Pichiaceae</taxon>
        <taxon>Komagataella</taxon>
    </lineage>
</organism>
<dbReference type="GO" id="GO:0030026">
    <property type="term" value="P:intracellular manganese ion homeostasis"/>
    <property type="evidence" value="ECO:0007669"/>
    <property type="project" value="TreeGrafter"/>
</dbReference>
<name>A0A1B2JEH7_PICPA</name>
<feature type="transmembrane region" description="Helical" evidence="5">
    <location>
        <begin position="20"/>
        <end position="39"/>
    </location>
</feature>
<keyword evidence="2 5" id="KW-0812">Transmembrane</keyword>
<feature type="transmembrane region" description="Helical" evidence="5">
    <location>
        <begin position="279"/>
        <end position="304"/>
    </location>
</feature>
<dbReference type="OrthoDB" id="409173at2759"/>
<sequence>MKAQARDFYISSLRVFRKYCSFIGPGLMIAVAYIDPGNYATGISGGASNQYSLLCVVLMSNIIAIFLQSLCIKLGSATGHDLSRCCREYLPSWMNIIIYVFAEVAIIATDLAEVIGSAIALNILIRVPLWAGVLLTVSDVLLVMMAWRPGASMKFVRAFEYCVAVLVLMVVICFCIELSYLPPTATARSIFRGFVPSKQIFDNNGIFTAASILGATVMPHSLFLGSGLVQPRLREYDVKHDIVAAPNATEKSEFEESYYSYKPSVQAIKYSLRYSIVELTITLFTLALFVNSAILIIAGATLYGTEEAVDADLYDIHALLSRTIAPVVGTIFMLALLASGQSAGIVCTMAGQIVCEGHFNWSMKPWQRRIVTRSISIVPSLVIAIAIGRQGLSAALNISQVILSITLPFLTAPLIYFTCCKKFMVVKTGDQTLDLTNNWLTVTVSFTLWVLISVINVYALVEWGRNGL</sequence>
<accession>A0A1B2JEH7</accession>
<keyword evidence="4 5" id="KW-0472">Membrane</keyword>
<dbReference type="Pfam" id="PF01566">
    <property type="entry name" value="Nramp"/>
    <property type="match status" value="1"/>
</dbReference>
<feature type="transmembrane region" description="Helical" evidence="5">
    <location>
        <begin position="96"/>
        <end position="121"/>
    </location>
</feature>
<keyword evidence="3 5" id="KW-1133">Transmembrane helix</keyword>
<evidence type="ECO:0000256" key="2">
    <source>
        <dbReference type="ARBA" id="ARBA00022692"/>
    </source>
</evidence>
<evidence type="ECO:0000256" key="3">
    <source>
        <dbReference type="ARBA" id="ARBA00022989"/>
    </source>
</evidence>
<dbReference type="GO" id="GO:0015086">
    <property type="term" value="F:cadmium ion transmembrane transporter activity"/>
    <property type="evidence" value="ECO:0007669"/>
    <property type="project" value="TreeGrafter"/>
</dbReference>
<feature type="transmembrane region" description="Helical" evidence="5">
    <location>
        <begin position="370"/>
        <end position="388"/>
    </location>
</feature>
<reference evidence="6 7" key="1">
    <citation type="submission" date="2016-02" db="EMBL/GenBank/DDBJ databases">
        <title>Comparative genomic and transcriptomic foundation for Pichia pastoris.</title>
        <authorList>
            <person name="Love K.R."/>
            <person name="Shah K.A."/>
            <person name="Whittaker C.A."/>
            <person name="Wu J."/>
            <person name="Bartlett M.C."/>
            <person name="Ma D."/>
            <person name="Leeson R.L."/>
            <person name="Priest M."/>
            <person name="Young S.K."/>
            <person name="Love J.C."/>
        </authorList>
    </citation>
    <scope>NUCLEOTIDE SEQUENCE [LARGE SCALE GENOMIC DNA]</scope>
    <source>
        <strain evidence="6 7">ATCC 28485</strain>
    </source>
</reference>
<evidence type="ECO:0000256" key="5">
    <source>
        <dbReference type="SAM" id="Phobius"/>
    </source>
</evidence>
<comment type="subcellular location">
    <subcellularLocation>
        <location evidence="1">Membrane</location>
        <topology evidence="1">Multi-pass membrane protein</topology>
    </subcellularLocation>
</comment>
<dbReference type="HAMAP" id="MF_00221">
    <property type="entry name" value="NRAMP"/>
    <property type="match status" value="1"/>
</dbReference>
<dbReference type="GO" id="GO:0005886">
    <property type="term" value="C:plasma membrane"/>
    <property type="evidence" value="ECO:0007669"/>
    <property type="project" value="TreeGrafter"/>
</dbReference>
<evidence type="ECO:0000256" key="1">
    <source>
        <dbReference type="ARBA" id="ARBA00004141"/>
    </source>
</evidence>
<dbReference type="GO" id="GO:0034755">
    <property type="term" value="P:iron ion transmembrane transport"/>
    <property type="evidence" value="ECO:0007669"/>
    <property type="project" value="TreeGrafter"/>
</dbReference>
<feature type="transmembrane region" description="Helical" evidence="5">
    <location>
        <begin position="439"/>
        <end position="461"/>
    </location>
</feature>
<gene>
    <name evidence="6" type="primary">SMF1</name>
    <name evidence="6" type="ORF">ATY40_BA7503531</name>
</gene>
<dbReference type="NCBIfam" id="TIGR01197">
    <property type="entry name" value="nramp"/>
    <property type="match status" value="1"/>
</dbReference>
<feature type="transmembrane region" description="Helical" evidence="5">
    <location>
        <begin position="324"/>
        <end position="349"/>
    </location>
</feature>
<feature type="transmembrane region" description="Helical" evidence="5">
    <location>
        <begin position="159"/>
        <end position="181"/>
    </location>
</feature>
<dbReference type="EMBL" id="CP014586">
    <property type="protein sequence ID" value="ANZ76393.1"/>
    <property type="molecule type" value="Genomic_DNA"/>
</dbReference>
<dbReference type="GO" id="GO:0005384">
    <property type="term" value="F:manganese ion transmembrane transporter activity"/>
    <property type="evidence" value="ECO:0007669"/>
    <property type="project" value="TreeGrafter"/>
</dbReference>
<dbReference type="AlphaFoldDB" id="A0A1B2JEH7"/>
<feature type="transmembrane region" description="Helical" evidence="5">
    <location>
        <begin position="127"/>
        <end position="147"/>
    </location>
</feature>
<protein>
    <submittedName>
        <fullName evidence="6">BA75_03531T0</fullName>
    </submittedName>
</protein>